<dbReference type="Pfam" id="PF07537">
    <property type="entry name" value="CamS"/>
    <property type="match status" value="1"/>
</dbReference>
<dbReference type="InterPro" id="IPR011426">
    <property type="entry name" value="CamS"/>
</dbReference>
<sequence>MAKKIIGILTMILLLIVSGCTPAIKKDTEVIQDTEQKTTKKVIIPSLQLDDAYYRTLLPYEASASRGLVVSNLATKYDMKEVESGLLRISQKEFSPDKYLFQEGQYLDKKTLISWLARSNQTSDGLNPSDEGLTGEEKAKKAPVYITHIVEQDYLKKEGKTVTLAGISVGLALNSIYYYQKETYGATYEEALSQKEIEENGKRIAEEVVSRMRQKNEALANVPIVVGLFKQNSRNAVVPGTYLAYSIAASGKNVSDWKTIDEEYLLFPTAESEKKYRDLDTIFRNFKHEMETYFTNYTSVIGTGYFKDKQLQKLTITIPIQFYGTAEIIGFTQQLAGLLKDNFDTSMNVEVNVNSMNGAEALLIKKPGDEEPYVHIYSP</sequence>
<reference evidence="1 2" key="1">
    <citation type="submission" date="2018-07" db="EMBL/GenBank/DDBJ databases">
        <title>Complete genome sequence of Psychrobacillus sp. PB01, isolated from iceberg, and comparative genome analysis of Psychrobacillus strains.</title>
        <authorList>
            <person name="Lee P.C."/>
        </authorList>
    </citation>
    <scope>NUCLEOTIDE SEQUENCE [LARGE SCALE GENOMIC DNA]</scope>
    <source>
        <strain evidence="1 2">PB01</strain>
    </source>
</reference>
<dbReference type="AlphaFoldDB" id="A0A5J6SQP5"/>
<dbReference type="OrthoDB" id="9795361at2"/>
<name>A0A5J6SQP5_9BACI</name>
<dbReference type="CDD" id="cd13440">
    <property type="entry name" value="CamS_repeat_2"/>
    <property type="match status" value="1"/>
</dbReference>
<dbReference type="EMBL" id="CP031223">
    <property type="protein sequence ID" value="QFG00282.1"/>
    <property type="molecule type" value="Genomic_DNA"/>
</dbReference>
<keyword evidence="2" id="KW-1185">Reference proteome</keyword>
<accession>A0A5J6SQP5</accession>
<proteinExistence type="predicted"/>
<dbReference type="Proteomes" id="UP000325517">
    <property type="component" value="Chromosome"/>
</dbReference>
<evidence type="ECO:0000313" key="1">
    <source>
        <dbReference type="EMBL" id="QFG00282.1"/>
    </source>
</evidence>
<dbReference type="KEGG" id="psyo:PB01_16505"/>
<dbReference type="CDD" id="cd13441">
    <property type="entry name" value="CamS_repeat_1"/>
    <property type="match status" value="1"/>
</dbReference>
<dbReference type="Gene3D" id="3.10.570.10">
    <property type="entry name" value="sex pheromone staph- cam373 precursor domain"/>
    <property type="match status" value="1"/>
</dbReference>
<evidence type="ECO:0000313" key="2">
    <source>
        <dbReference type="Proteomes" id="UP000325517"/>
    </source>
</evidence>
<protein>
    <submittedName>
        <fullName evidence="1">CamS family sex pheromone protein</fullName>
    </submittedName>
</protein>
<organism evidence="1 2">
    <name type="scientific">Psychrobacillus glaciei</name>
    <dbReference type="NCBI Taxonomy" id="2283160"/>
    <lineage>
        <taxon>Bacteria</taxon>
        <taxon>Bacillati</taxon>
        <taxon>Bacillota</taxon>
        <taxon>Bacilli</taxon>
        <taxon>Bacillales</taxon>
        <taxon>Bacillaceae</taxon>
        <taxon>Psychrobacillus</taxon>
    </lineage>
</organism>
<dbReference type="RefSeq" id="WP_151701169.1">
    <property type="nucleotide sequence ID" value="NZ_CP031223.1"/>
</dbReference>
<dbReference type="PIRSF" id="PIRSF012509">
    <property type="entry name" value="CamS"/>
    <property type="match status" value="1"/>
</dbReference>
<gene>
    <name evidence="1" type="ORF">PB01_16505</name>
</gene>
<dbReference type="PROSITE" id="PS51257">
    <property type="entry name" value="PROKAR_LIPOPROTEIN"/>
    <property type="match status" value="1"/>
</dbReference>